<reference evidence="4" key="1">
    <citation type="journal article" date="2021" name="PeerJ">
        <title>Extensive microbial diversity within the chicken gut microbiome revealed by metagenomics and culture.</title>
        <authorList>
            <person name="Gilroy R."/>
            <person name="Ravi A."/>
            <person name="Getino M."/>
            <person name="Pursley I."/>
            <person name="Horton D.L."/>
            <person name="Alikhan N.F."/>
            <person name="Baker D."/>
            <person name="Gharbi K."/>
            <person name="Hall N."/>
            <person name="Watson M."/>
            <person name="Adriaenssens E.M."/>
            <person name="Foster-Nyarko E."/>
            <person name="Jarju S."/>
            <person name="Secka A."/>
            <person name="Antonio M."/>
            <person name="Oren A."/>
            <person name="Chaudhuri R.R."/>
            <person name="La Ragione R."/>
            <person name="Hildebrand F."/>
            <person name="Pallen M.J."/>
        </authorList>
    </citation>
    <scope>NUCLEOTIDE SEQUENCE</scope>
    <source>
        <strain evidence="4">CHK174-6876</strain>
    </source>
</reference>
<feature type="DNA-binding region" description="H-T-H motif" evidence="2">
    <location>
        <begin position="31"/>
        <end position="50"/>
    </location>
</feature>
<evidence type="ECO:0000259" key="3">
    <source>
        <dbReference type="PROSITE" id="PS50977"/>
    </source>
</evidence>
<evidence type="ECO:0000256" key="2">
    <source>
        <dbReference type="PROSITE-ProRule" id="PRU00335"/>
    </source>
</evidence>
<evidence type="ECO:0000313" key="5">
    <source>
        <dbReference type="Proteomes" id="UP000707535"/>
    </source>
</evidence>
<reference evidence="4" key="2">
    <citation type="submission" date="2021-09" db="EMBL/GenBank/DDBJ databases">
        <authorList>
            <person name="Gilroy R."/>
        </authorList>
    </citation>
    <scope>NUCLEOTIDE SEQUENCE</scope>
    <source>
        <strain evidence="4">CHK174-6876</strain>
    </source>
</reference>
<dbReference type="PANTHER" id="PTHR43479:SF7">
    <property type="entry name" value="TETR-FAMILY TRANSCRIPTIONAL REGULATOR"/>
    <property type="match status" value="1"/>
</dbReference>
<accession>A0A921F931</accession>
<dbReference type="InterPro" id="IPR050624">
    <property type="entry name" value="HTH-type_Tx_Regulator"/>
</dbReference>
<dbReference type="GO" id="GO:0003677">
    <property type="term" value="F:DNA binding"/>
    <property type="evidence" value="ECO:0007669"/>
    <property type="project" value="UniProtKB-UniRule"/>
</dbReference>
<gene>
    <name evidence="4" type="ORF">K8V00_08220</name>
</gene>
<dbReference type="Gene3D" id="1.10.357.10">
    <property type="entry name" value="Tetracycline Repressor, domain 2"/>
    <property type="match status" value="1"/>
</dbReference>
<dbReference type="PROSITE" id="PS50977">
    <property type="entry name" value="HTH_TETR_2"/>
    <property type="match status" value="1"/>
</dbReference>
<dbReference type="AlphaFoldDB" id="A0A921F931"/>
<dbReference type="EMBL" id="DYXG01000086">
    <property type="protein sequence ID" value="HJE97591.1"/>
    <property type="molecule type" value="Genomic_DNA"/>
</dbReference>
<dbReference type="PANTHER" id="PTHR43479">
    <property type="entry name" value="ACREF/ENVCD OPERON REPRESSOR-RELATED"/>
    <property type="match status" value="1"/>
</dbReference>
<dbReference type="SUPFAM" id="SSF46689">
    <property type="entry name" value="Homeodomain-like"/>
    <property type="match status" value="1"/>
</dbReference>
<evidence type="ECO:0000313" key="4">
    <source>
        <dbReference type="EMBL" id="HJE97591.1"/>
    </source>
</evidence>
<name>A0A921F931_9LACO</name>
<proteinExistence type="predicted"/>
<dbReference type="InterPro" id="IPR001647">
    <property type="entry name" value="HTH_TetR"/>
</dbReference>
<feature type="domain" description="HTH tetR-type" evidence="3">
    <location>
        <begin position="8"/>
        <end position="68"/>
    </location>
</feature>
<dbReference type="Proteomes" id="UP000707535">
    <property type="component" value="Unassembled WGS sequence"/>
</dbReference>
<sequence length="199" mass="22814">MSRIGKITNTEQKIMSAFWQLYQEKKVSQITVREVIELADCNRSTFYAYFADMYDLLDKFEEQLLPDLTQPAVKKIIAKDDISLSVQHCMTLYQKYKDYYQVLLGANGDPAFRGKLTDILDQMIKAHLGQRKGQTNFEVDFLVETTASILLTALIFYFKRSDRPKAAEIIALLTNVLNQGVASQLGWHISCQEKKQTGK</sequence>
<protein>
    <submittedName>
        <fullName evidence="4">TetR/AcrR family transcriptional regulator</fullName>
    </submittedName>
</protein>
<evidence type="ECO:0000256" key="1">
    <source>
        <dbReference type="ARBA" id="ARBA00023125"/>
    </source>
</evidence>
<comment type="caution">
    <text evidence="4">The sequence shown here is derived from an EMBL/GenBank/DDBJ whole genome shotgun (WGS) entry which is preliminary data.</text>
</comment>
<dbReference type="InterPro" id="IPR009057">
    <property type="entry name" value="Homeodomain-like_sf"/>
</dbReference>
<keyword evidence="1 2" id="KW-0238">DNA-binding</keyword>
<organism evidence="4 5">
    <name type="scientific">Ligilactobacillus acidipiscis</name>
    <dbReference type="NCBI Taxonomy" id="89059"/>
    <lineage>
        <taxon>Bacteria</taxon>
        <taxon>Bacillati</taxon>
        <taxon>Bacillota</taxon>
        <taxon>Bacilli</taxon>
        <taxon>Lactobacillales</taxon>
        <taxon>Lactobacillaceae</taxon>
        <taxon>Ligilactobacillus</taxon>
    </lineage>
</organism>